<dbReference type="Gene3D" id="3.40.50.150">
    <property type="entry name" value="Vaccinia Virus protein VP39"/>
    <property type="match status" value="1"/>
</dbReference>
<reference evidence="5" key="1">
    <citation type="submission" date="2017-01" db="EMBL/GenBank/DDBJ databases">
        <title>Comparative genomics of anhydrobiosis in the tardigrade Hypsibius dujardini.</title>
        <authorList>
            <person name="Yoshida Y."/>
            <person name="Koutsovoulos G."/>
            <person name="Laetsch D."/>
            <person name="Stevens L."/>
            <person name="Kumar S."/>
            <person name="Horikawa D."/>
            <person name="Ishino K."/>
            <person name="Komine S."/>
            <person name="Tomita M."/>
            <person name="Blaxter M."/>
            <person name="Arakawa K."/>
        </authorList>
    </citation>
    <scope>NUCLEOTIDE SEQUENCE [LARGE SCALE GENOMIC DNA]</scope>
    <source>
        <strain evidence="5">Z151</strain>
    </source>
</reference>
<feature type="domain" description="TRM5/TYW2-like methyltransferase" evidence="3">
    <location>
        <begin position="77"/>
        <end position="131"/>
    </location>
</feature>
<accession>A0A1W0WBP8</accession>
<sequence>MAGKKRSSPREQLYCAVTDLLKTKIYRVKKEILPEIVASRGKSFSCQSIARQGRIQANDFRSPRLELFLTTDTWVRKRENGIIYELDLEKSMFSSGNGTEKARMMALDCAGETVVDLFAGIGYFTIPILKAGENIALNCVEGRCEIRFGDNREVAPVGVADRVILGLIPSSEISWATACRCLKPDTGGVLHVHANVDVPKTVFPPSEVDTTVPATRLPVKNNNSTHSESVLKLL</sequence>
<dbReference type="PANTHER" id="PTHR23245">
    <property type="entry name" value="TRNA METHYLTRANSFERASE"/>
    <property type="match status" value="1"/>
</dbReference>
<gene>
    <name evidence="4" type="ORF">BV898_13123</name>
</gene>
<proteinExistence type="predicted"/>
<dbReference type="InterPro" id="IPR056743">
    <property type="entry name" value="TRM5-TYW2-like_MTfase"/>
</dbReference>
<keyword evidence="5" id="KW-1185">Reference proteome</keyword>
<evidence type="ECO:0000313" key="4">
    <source>
        <dbReference type="EMBL" id="OQV12634.1"/>
    </source>
</evidence>
<dbReference type="GO" id="GO:0005737">
    <property type="term" value="C:cytoplasm"/>
    <property type="evidence" value="ECO:0007669"/>
    <property type="project" value="TreeGrafter"/>
</dbReference>
<dbReference type="GO" id="GO:0008175">
    <property type="term" value="F:tRNA methyltransferase activity"/>
    <property type="evidence" value="ECO:0007669"/>
    <property type="project" value="TreeGrafter"/>
</dbReference>
<dbReference type="SUPFAM" id="SSF53335">
    <property type="entry name" value="S-adenosyl-L-methionine-dependent methyltransferases"/>
    <property type="match status" value="1"/>
</dbReference>
<dbReference type="InterPro" id="IPR029063">
    <property type="entry name" value="SAM-dependent_MTases_sf"/>
</dbReference>
<keyword evidence="1" id="KW-0808">Transferase</keyword>
<comment type="caution">
    <text evidence="4">The sequence shown here is derived from an EMBL/GenBank/DDBJ whole genome shotgun (WGS) entry which is preliminary data.</text>
</comment>
<evidence type="ECO:0000256" key="1">
    <source>
        <dbReference type="ARBA" id="ARBA00022679"/>
    </source>
</evidence>
<evidence type="ECO:0000313" key="5">
    <source>
        <dbReference type="Proteomes" id="UP000192578"/>
    </source>
</evidence>
<dbReference type="EMBL" id="MTYJ01000140">
    <property type="protein sequence ID" value="OQV12634.1"/>
    <property type="molecule type" value="Genomic_DNA"/>
</dbReference>
<keyword evidence="2" id="KW-0949">S-adenosyl-L-methionine</keyword>
<evidence type="ECO:0000259" key="3">
    <source>
        <dbReference type="Pfam" id="PF02475"/>
    </source>
</evidence>
<dbReference type="OrthoDB" id="408788at2759"/>
<dbReference type="Proteomes" id="UP000192578">
    <property type="component" value="Unassembled WGS sequence"/>
</dbReference>
<feature type="domain" description="TRM5/TYW2-like methyltransferase" evidence="3">
    <location>
        <begin position="133"/>
        <end position="195"/>
    </location>
</feature>
<dbReference type="AlphaFoldDB" id="A0A1W0WBP8"/>
<evidence type="ECO:0000256" key="2">
    <source>
        <dbReference type="ARBA" id="ARBA00022691"/>
    </source>
</evidence>
<organism evidence="4 5">
    <name type="scientific">Hypsibius exemplaris</name>
    <name type="common">Freshwater tardigrade</name>
    <dbReference type="NCBI Taxonomy" id="2072580"/>
    <lineage>
        <taxon>Eukaryota</taxon>
        <taxon>Metazoa</taxon>
        <taxon>Ecdysozoa</taxon>
        <taxon>Tardigrada</taxon>
        <taxon>Eutardigrada</taxon>
        <taxon>Parachela</taxon>
        <taxon>Hypsibioidea</taxon>
        <taxon>Hypsibiidae</taxon>
        <taxon>Hypsibius</taxon>
    </lineage>
</organism>
<dbReference type="GO" id="GO:0031591">
    <property type="term" value="P:wybutosine biosynthetic process"/>
    <property type="evidence" value="ECO:0007669"/>
    <property type="project" value="TreeGrafter"/>
</dbReference>
<name>A0A1W0WBP8_HYPEX</name>
<protein>
    <submittedName>
        <fullName evidence="4">tRNA wybutosine-synthesizing protein 2-like protein</fullName>
    </submittedName>
</protein>
<dbReference type="GO" id="GO:0030488">
    <property type="term" value="P:tRNA methylation"/>
    <property type="evidence" value="ECO:0007669"/>
    <property type="project" value="TreeGrafter"/>
</dbReference>
<dbReference type="PANTHER" id="PTHR23245:SF25">
    <property type="entry name" value="TRNA WYBUTOSINE-SYNTHESIZING PROTEIN 2 HOMOLOG"/>
    <property type="match status" value="1"/>
</dbReference>
<dbReference type="Pfam" id="PF02475">
    <property type="entry name" value="TRM5-TYW2_MTfase"/>
    <property type="match status" value="2"/>
</dbReference>